<comment type="caution">
    <text evidence="1">The sequence shown here is derived from an EMBL/GenBank/DDBJ whole genome shotgun (WGS) entry which is preliminary data.</text>
</comment>
<proteinExistence type="predicted"/>
<evidence type="ECO:0000313" key="2">
    <source>
        <dbReference type="Proteomes" id="UP001582793"/>
    </source>
</evidence>
<protein>
    <submittedName>
        <fullName evidence="1">Iron-containing redox enzyme family protein</fullName>
    </submittedName>
</protein>
<name>A0ABV5CYU4_9ACTN</name>
<dbReference type="Proteomes" id="UP001582793">
    <property type="component" value="Unassembled WGS sequence"/>
</dbReference>
<dbReference type="Pfam" id="PF14518">
    <property type="entry name" value="Haem_oxygenas_2"/>
    <property type="match status" value="1"/>
</dbReference>
<sequence length="247" mass="26697">MSAETFERYEADLAGHRAAFAADEAVNLLMSPSCDERLLVRWMLRYRVHGVAMTAPVESWIAGAGERCAQLGNEALGKALKAHARAEAGHDQMMVDDARAIAARLNAEAPGTVDVEALLAEPALASTVPYIELHERVIAGPNPQGQLAIEYEIEQLSVTMAPHILRNCERVFGGDPSFYSFLAEHVELDAGHTAFNRRQLQGVLAESPEALPTMIEAGRTALACYGAFMAECLRLAQEDLGKVPVSA</sequence>
<reference evidence="1 2" key="1">
    <citation type="submission" date="2024-04" db="EMBL/GenBank/DDBJ databases">
        <title>Polymorphospora sp. isolated from Baiyangdian Lake in Xiong'an New Area.</title>
        <authorList>
            <person name="Zhang X."/>
            <person name="Liu J."/>
        </authorList>
    </citation>
    <scope>NUCLEOTIDE SEQUENCE [LARGE SCALE GENOMIC DNA]</scope>
    <source>
        <strain evidence="1 2">2-325</strain>
    </source>
</reference>
<gene>
    <name evidence="1" type="ORF">AAFH96_28360</name>
</gene>
<organism evidence="1 2">
    <name type="scientific">Polymorphospora lycopeni</name>
    <dbReference type="NCBI Taxonomy" id="3140240"/>
    <lineage>
        <taxon>Bacteria</taxon>
        <taxon>Bacillati</taxon>
        <taxon>Actinomycetota</taxon>
        <taxon>Actinomycetes</taxon>
        <taxon>Micromonosporales</taxon>
        <taxon>Micromonosporaceae</taxon>
        <taxon>Polymorphospora</taxon>
    </lineage>
</organism>
<accession>A0ABV5CYU4</accession>
<evidence type="ECO:0000313" key="1">
    <source>
        <dbReference type="EMBL" id="MFB6396986.1"/>
    </source>
</evidence>
<dbReference type="EMBL" id="JBCGDC010000117">
    <property type="protein sequence ID" value="MFB6396986.1"/>
    <property type="molecule type" value="Genomic_DNA"/>
</dbReference>
<dbReference type="Gene3D" id="1.20.910.10">
    <property type="entry name" value="Heme oxygenase-like"/>
    <property type="match status" value="1"/>
</dbReference>
<dbReference type="InterPro" id="IPR016084">
    <property type="entry name" value="Haem_Oase-like_multi-hlx"/>
</dbReference>
<keyword evidence="2" id="KW-1185">Reference proteome</keyword>
<dbReference type="SUPFAM" id="SSF48613">
    <property type="entry name" value="Heme oxygenase-like"/>
    <property type="match status" value="1"/>
</dbReference>
<dbReference type="RefSeq" id="WP_375736228.1">
    <property type="nucleotide sequence ID" value="NZ_JBCGDC010000117.1"/>
</dbReference>